<reference evidence="5" key="1">
    <citation type="submission" date="2020-05" db="EMBL/GenBank/DDBJ databases">
        <title>Mycena genomes resolve the evolution of fungal bioluminescence.</title>
        <authorList>
            <person name="Tsai I.J."/>
        </authorList>
    </citation>
    <scope>NUCLEOTIDE SEQUENCE</scope>
    <source>
        <strain evidence="5">CCC161011</strain>
    </source>
</reference>
<dbReference type="OrthoDB" id="424974at2759"/>
<name>A0A8H6XIV5_9AGAR</name>
<keyword evidence="2" id="KW-0804">Transcription</keyword>
<gene>
    <name evidence="5" type="ORF">MVEN_01884700</name>
</gene>
<dbReference type="PANTHER" id="PTHR47424">
    <property type="entry name" value="REGULATORY PROTEIN GAL4"/>
    <property type="match status" value="1"/>
</dbReference>
<dbReference type="CDD" id="cd12148">
    <property type="entry name" value="fungal_TF_MHR"/>
    <property type="match status" value="1"/>
</dbReference>
<dbReference type="GO" id="GO:0006351">
    <property type="term" value="P:DNA-templated transcription"/>
    <property type="evidence" value="ECO:0007669"/>
    <property type="project" value="InterPro"/>
</dbReference>
<dbReference type="Proteomes" id="UP000620124">
    <property type="component" value="Unassembled WGS sequence"/>
</dbReference>
<sequence length="659" mass="72612">MSRVPELNTVITTMGERIRQLQNALISAGIPPAKQRLFLTTDTQHLSESTPAQRGDVMGSFCVNEDGDAIYFGPTAGCAALSSIEANSRGYSATERFLFTAITESFPFSTNQTPSWDADLAAEQLLAHLPLETRAWNLCDIYYRNGCWAGMPVMQSETVELLSLIYHNIAREGASERIATTQQITVLYLIFALGALVDLDLPAYNSEAEQYFDLASGAMSVNSLFADPTVATTQALTLFACYYSHGGPRFSMDAAWTLISLASQMSQRLGLQKAPVQSYRSNYAIDIGQALFWETYTIETTYGLSVGRPTGTLLSDITCPFPPDEDEDAQQFIVTLAGDIQKKIAAPIMEKVTTTSRPSYKAILEMDKTMRTHMHSCPCERFPTLEDEPPAAYAQRHLLSLFSKFQIMYIHSGSFIEAIRDEPTNPFASSYMHSFAAAYITALGIIETHKRNFAAHPALFTRWWPARESLFNAALIAGTFAARYPTSKPRHPRALLGLFTAVDLMDKMTESGGRAGSSLTIVRRLLDKAIAMHLQVNSGPDSTPPPHTDDPEIERDLEIFAGHTCVVERVTQVENGGSSELPEQTTEPEIWLQDPESLIGQFFDPALAFSHVTSLSDLQGTDFSGDAGPFPDAPIFTPHSFLVTHPQHPPSWTDFLPGL</sequence>
<comment type="caution">
    <text evidence="5">The sequence shown here is derived from an EMBL/GenBank/DDBJ whole genome shotgun (WGS) entry which is preliminary data.</text>
</comment>
<proteinExistence type="predicted"/>
<keyword evidence="3" id="KW-0539">Nucleus</keyword>
<organism evidence="5 6">
    <name type="scientific">Mycena venus</name>
    <dbReference type="NCBI Taxonomy" id="2733690"/>
    <lineage>
        <taxon>Eukaryota</taxon>
        <taxon>Fungi</taxon>
        <taxon>Dikarya</taxon>
        <taxon>Basidiomycota</taxon>
        <taxon>Agaricomycotina</taxon>
        <taxon>Agaricomycetes</taxon>
        <taxon>Agaricomycetidae</taxon>
        <taxon>Agaricales</taxon>
        <taxon>Marasmiineae</taxon>
        <taxon>Mycenaceae</taxon>
        <taxon>Mycena</taxon>
    </lineage>
</organism>
<dbReference type="GO" id="GO:0008270">
    <property type="term" value="F:zinc ion binding"/>
    <property type="evidence" value="ECO:0007669"/>
    <property type="project" value="InterPro"/>
</dbReference>
<dbReference type="GO" id="GO:0000978">
    <property type="term" value="F:RNA polymerase II cis-regulatory region sequence-specific DNA binding"/>
    <property type="evidence" value="ECO:0007669"/>
    <property type="project" value="TreeGrafter"/>
</dbReference>
<dbReference type="SMART" id="SM00906">
    <property type="entry name" value="Fungal_trans"/>
    <property type="match status" value="1"/>
</dbReference>
<dbReference type="InterPro" id="IPR007219">
    <property type="entry name" value="XnlR_reg_dom"/>
</dbReference>
<evidence type="ECO:0000259" key="4">
    <source>
        <dbReference type="SMART" id="SM00906"/>
    </source>
</evidence>
<evidence type="ECO:0000256" key="3">
    <source>
        <dbReference type="ARBA" id="ARBA00023242"/>
    </source>
</evidence>
<evidence type="ECO:0000313" key="5">
    <source>
        <dbReference type="EMBL" id="KAF7341474.1"/>
    </source>
</evidence>
<dbReference type="AlphaFoldDB" id="A0A8H6XIV5"/>
<dbReference type="EMBL" id="JACAZI010000018">
    <property type="protein sequence ID" value="KAF7341474.1"/>
    <property type="molecule type" value="Genomic_DNA"/>
</dbReference>
<dbReference type="GO" id="GO:0000981">
    <property type="term" value="F:DNA-binding transcription factor activity, RNA polymerase II-specific"/>
    <property type="evidence" value="ECO:0007669"/>
    <property type="project" value="TreeGrafter"/>
</dbReference>
<protein>
    <submittedName>
        <fullName evidence="5">Zn(2)-C6 fungal-type domain-containing protein</fullName>
    </submittedName>
</protein>
<evidence type="ECO:0000313" key="6">
    <source>
        <dbReference type="Proteomes" id="UP000620124"/>
    </source>
</evidence>
<evidence type="ECO:0000256" key="1">
    <source>
        <dbReference type="ARBA" id="ARBA00023015"/>
    </source>
</evidence>
<feature type="domain" description="Xylanolytic transcriptional activator regulatory" evidence="4">
    <location>
        <begin position="255"/>
        <end position="328"/>
    </location>
</feature>
<accession>A0A8H6XIV5</accession>
<keyword evidence="1" id="KW-0805">Transcription regulation</keyword>
<dbReference type="PANTHER" id="PTHR47424:SF9">
    <property type="entry name" value="TAH-2"/>
    <property type="match status" value="1"/>
</dbReference>
<dbReference type="Pfam" id="PF04082">
    <property type="entry name" value="Fungal_trans"/>
    <property type="match status" value="1"/>
</dbReference>
<dbReference type="GO" id="GO:0000435">
    <property type="term" value="P:positive regulation of transcription from RNA polymerase II promoter by galactose"/>
    <property type="evidence" value="ECO:0007669"/>
    <property type="project" value="TreeGrafter"/>
</dbReference>
<keyword evidence="6" id="KW-1185">Reference proteome</keyword>
<dbReference type="InterPro" id="IPR051127">
    <property type="entry name" value="Fungal_SecMet_Regulators"/>
</dbReference>
<evidence type="ECO:0000256" key="2">
    <source>
        <dbReference type="ARBA" id="ARBA00023163"/>
    </source>
</evidence>
<dbReference type="GO" id="GO:0005634">
    <property type="term" value="C:nucleus"/>
    <property type="evidence" value="ECO:0007669"/>
    <property type="project" value="TreeGrafter"/>
</dbReference>